<name>H2Y838_CIOSA</name>
<keyword evidence="3" id="KW-1185">Reference proteome</keyword>
<dbReference type="InParanoid" id="H2Y838"/>
<dbReference type="HOGENOM" id="CLU_2573209_0_0_1"/>
<accession>H2Y838</accession>
<reference evidence="2" key="2">
    <citation type="submission" date="2025-08" db="UniProtKB">
        <authorList>
            <consortium name="Ensembl"/>
        </authorList>
    </citation>
    <scope>IDENTIFICATION</scope>
</reference>
<reference evidence="3" key="1">
    <citation type="submission" date="2003-08" db="EMBL/GenBank/DDBJ databases">
        <authorList>
            <person name="Birren B."/>
            <person name="Nusbaum C."/>
            <person name="Abebe A."/>
            <person name="Abouelleil A."/>
            <person name="Adekoya E."/>
            <person name="Ait-zahra M."/>
            <person name="Allen N."/>
            <person name="Allen T."/>
            <person name="An P."/>
            <person name="Anderson M."/>
            <person name="Anderson S."/>
            <person name="Arachchi H."/>
            <person name="Armbruster J."/>
            <person name="Bachantsang P."/>
            <person name="Baldwin J."/>
            <person name="Barry A."/>
            <person name="Bayul T."/>
            <person name="Blitshsteyn B."/>
            <person name="Bloom T."/>
            <person name="Blye J."/>
            <person name="Boguslavskiy L."/>
            <person name="Borowsky M."/>
            <person name="Boukhgalter B."/>
            <person name="Brunache A."/>
            <person name="Butler J."/>
            <person name="Calixte N."/>
            <person name="Calvo S."/>
            <person name="Camarata J."/>
            <person name="Campo K."/>
            <person name="Chang J."/>
            <person name="Cheshatsang Y."/>
            <person name="Citroen M."/>
            <person name="Collymore A."/>
            <person name="Considine T."/>
            <person name="Cook A."/>
            <person name="Cooke P."/>
            <person name="Corum B."/>
            <person name="Cuomo C."/>
            <person name="David R."/>
            <person name="Dawoe T."/>
            <person name="Degray S."/>
            <person name="Dodge S."/>
            <person name="Dooley K."/>
            <person name="Dorje P."/>
            <person name="Dorjee K."/>
            <person name="Dorris L."/>
            <person name="Duffey N."/>
            <person name="Dupes A."/>
            <person name="Elkins T."/>
            <person name="Engels R."/>
            <person name="Erickson J."/>
            <person name="Farina A."/>
            <person name="Faro S."/>
            <person name="Ferreira P."/>
            <person name="Fischer H."/>
            <person name="Fitzgerald M."/>
            <person name="Foley K."/>
            <person name="Gage D."/>
            <person name="Galagan J."/>
            <person name="Gearin G."/>
            <person name="Gnerre S."/>
            <person name="Gnirke A."/>
            <person name="Goyette A."/>
            <person name="Graham J."/>
            <person name="Grandbois E."/>
            <person name="Gyaltsen K."/>
            <person name="Hafez N."/>
            <person name="Hagopian D."/>
            <person name="Hagos B."/>
            <person name="Hall J."/>
            <person name="Hatcher B."/>
            <person name="Heller A."/>
            <person name="Higgins H."/>
            <person name="Honan T."/>
            <person name="Horn A."/>
            <person name="Houde N."/>
            <person name="Hughes L."/>
            <person name="Hulme W."/>
            <person name="Husby E."/>
            <person name="Iliev I."/>
            <person name="Jaffe D."/>
            <person name="Jones C."/>
            <person name="Kamal M."/>
            <person name="Kamat A."/>
            <person name="Kamvysselis M."/>
            <person name="Karlsson E."/>
            <person name="Kells C."/>
            <person name="Kieu A."/>
            <person name="Kisner P."/>
            <person name="Kodira C."/>
            <person name="Kulbokas E."/>
            <person name="Labutti K."/>
            <person name="Lama D."/>
            <person name="Landers T."/>
            <person name="Leger J."/>
            <person name="Levine S."/>
            <person name="Lewis D."/>
            <person name="Lewis T."/>
            <person name="Lindblad-toh K."/>
            <person name="Liu X."/>
            <person name="Lokyitsang T."/>
            <person name="Lokyitsang Y."/>
            <person name="Lucien O."/>
            <person name="Lui A."/>
            <person name="Ma L.J."/>
            <person name="Mabbitt R."/>
            <person name="Macdonald J."/>
            <person name="Maclean C."/>
            <person name="Major J."/>
            <person name="Manning J."/>
            <person name="Marabella R."/>
            <person name="Maru K."/>
            <person name="Matthews C."/>
            <person name="Mauceli E."/>
            <person name="Mccarthy M."/>
            <person name="Mcdonough S."/>
            <person name="Mcghee T."/>
            <person name="Meldrim J."/>
            <person name="Meneus L."/>
            <person name="Mesirov J."/>
            <person name="Mihalev A."/>
            <person name="Mihova T."/>
            <person name="Mikkelsen T."/>
            <person name="Mlenga V."/>
            <person name="Moru K."/>
            <person name="Mozes J."/>
            <person name="Mulrain L."/>
            <person name="Munson G."/>
            <person name="Naylor J."/>
            <person name="Newes C."/>
            <person name="Nguyen C."/>
            <person name="Nguyen N."/>
            <person name="Nguyen T."/>
            <person name="Nicol R."/>
            <person name="Nielsen C."/>
            <person name="Nizzari M."/>
            <person name="Norbu C."/>
            <person name="Norbu N."/>
            <person name="O'donnell P."/>
            <person name="Okoawo O."/>
            <person name="O'leary S."/>
            <person name="Omotosho B."/>
            <person name="O'neill K."/>
            <person name="Osman S."/>
            <person name="Parker S."/>
            <person name="Perrin D."/>
            <person name="Phunkhang P."/>
            <person name="Piqani B."/>
            <person name="Purcell S."/>
            <person name="Rachupka T."/>
            <person name="Ramasamy U."/>
            <person name="Rameau R."/>
            <person name="Ray V."/>
            <person name="Raymond C."/>
            <person name="Retta R."/>
            <person name="Richardson S."/>
            <person name="Rise C."/>
            <person name="Rodriguez J."/>
            <person name="Rogers J."/>
            <person name="Rogov P."/>
            <person name="Rutman M."/>
            <person name="Schupbach R."/>
            <person name="Seaman C."/>
            <person name="Settipalli S."/>
            <person name="Sharpe T."/>
            <person name="Sheridan J."/>
            <person name="Sherpa N."/>
            <person name="Shi J."/>
            <person name="Smirnov S."/>
            <person name="Smith C."/>
            <person name="Sougnez C."/>
            <person name="Spencer B."/>
            <person name="Stalker J."/>
            <person name="Stange-thomann N."/>
            <person name="Stavropoulos S."/>
            <person name="Stetson K."/>
            <person name="Stone C."/>
            <person name="Stone S."/>
            <person name="Stubbs M."/>
            <person name="Talamas J."/>
            <person name="Tchuinga P."/>
            <person name="Tenzing P."/>
            <person name="Tesfaye S."/>
            <person name="Theodore J."/>
            <person name="Thoulutsang Y."/>
            <person name="Topham K."/>
            <person name="Towey S."/>
            <person name="Tsamla T."/>
            <person name="Tsomo N."/>
            <person name="Vallee D."/>
            <person name="Vassiliev H."/>
            <person name="Venkataraman V."/>
            <person name="Vinson J."/>
            <person name="Vo A."/>
            <person name="Wade C."/>
            <person name="Wang S."/>
            <person name="Wangchuk T."/>
            <person name="Wangdi T."/>
            <person name="Whittaker C."/>
            <person name="Wilkinson J."/>
            <person name="Wu Y."/>
            <person name="Wyman D."/>
            <person name="Yadav S."/>
            <person name="Yang S."/>
            <person name="Yang X."/>
            <person name="Yeager S."/>
            <person name="Yee E."/>
            <person name="Young G."/>
            <person name="Zainoun J."/>
            <person name="Zembeck L."/>
            <person name="Zimmer A."/>
            <person name="Zody M."/>
            <person name="Lander E."/>
        </authorList>
    </citation>
    <scope>NUCLEOTIDE SEQUENCE [LARGE SCALE GENOMIC DNA]</scope>
</reference>
<protein>
    <submittedName>
        <fullName evidence="2">Uncharacterized protein</fullName>
    </submittedName>
</protein>
<feature type="compositionally biased region" description="Basic residues" evidence="1">
    <location>
        <begin position="31"/>
        <end position="55"/>
    </location>
</feature>
<evidence type="ECO:0000313" key="2">
    <source>
        <dbReference type="Ensembl" id="ENSCSAVP00000001486.1"/>
    </source>
</evidence>
<reference evidence="2" key="3">
    <citation type="submission" date="2025-09" db="UniProtKB">
        <authorList>
            <consortium name="Ensembl"/>
        </authorList>
    </citation>
    <scope>IDENTIFICATION</scope>
</reference>
<proteinExistence type="predicted"/>
<feature type="region of interest" description="Disordered" evidence="1">
    <location>
        <begin position="31"/>
        <end position="64"/>
    </location>
</feature>
<organism evidence="2 3">
    <name type="scientific">Ciona savignyi</name>
    <name type="common">Pacific transparent sea squirt</name>
    <dbReference type="NCBI Taxonomy" id="51511"/>
    <lineage>
        <taxon>Eukaryota</taxon>
        <taxon>Metazoa</taxon>
        <taxon>Chordata</taxon>
        <taxon>Tunicata</taxon>
        <taxon>Ascidiacea</taxon>
        <taxon>Phlebobranchia</taxon>
        <taxon>Cionidae</taxon>
        <taxon>Ciona</taxon>
    </lineage>
</organism>
<dbReference type="AlphaFoldDB" id="H2Y838"/>
<dbReference type="Ensembl" id="ENSCSAVT00000001505.1">
    <property type="protein sequence ID" value="ENSCSAVP00000001486.1"/>
    <property type="gene ID" value="ENSCSAVG00000000844.1"/>
</dbReference>
<dbReference type="Proteomes" id="UP000007875">
    <property type="component" value="Unassembled WGS sequence"/>
</dbReference>
<sequence length="81" mass="9734">MDKSRTSWPSCCTLCIWCNREHSAIQIRLRGRASHRPRNGRRCERRAHRVQHRQPRNQSNCQTDCKRHRARGIAGFRQRKI</sequence>
<evidence type="ECO:0000313" key="3">
    <source>
        <dbReference type="Proteomes" id="UP000007875"/>
    </source>
</evidence>
<evidence type="ECO:0000256" key="1">
    <source>
        <dbReference type="SAM" id="MobiDB-lite"/>
    </source>
</evidence>